<evidence type="ECO:0000259" key="3">
    <source>
        <dbReference type="Pfam" id="PF13439"/>
    </source>
</evidence>
<keyword evidence="4" id="KW-0328">Glycosyltransferase</keyword>
<dbReference type="PANTHER" id="PTHR46401">
    <property type="entry name" value="GLYCOSYLTRANSFERASE WBBK-RELATED"/>
    <property type="match status" value="1"/>
</dbReference>
<dbReference type="InterPro" id="IPR001296">
    <property type="entry name" value="Glyco_trans_1"/>
</dbReference>
<dbReference type="GeneID" id="35767280"/>
<dbReference type="GO" id="GO:0016757">
    <property type="term" value="F:glycosyltransferase activity"/>
    <property type="evidence" value="ECO:0007669"/>
    <property type="project" value="UniProtKB-KW"/>
</dbReference>
<keyword evidence="1 5" id="KW-0808">Transferase</keyword>
<keyword evidence="7" id="KW-1185">Reference proteome</keyword>
<evidence type="ECO:0000313" key="4">
    <source>
        <dbReference type="EMBL" id="MCY3053735.1"/>
    </source>
</evidence>
<evidence type="ECO:0000313" key="5">
    <source>
        <dbReference type="EMBL" id="QPS00703.1"/>
    </source>
</evidence>
<dbReference type="EMBL" id="JAOTML010000008">
    <property type="protein sequence ID" value="MCY3053735.1"/>
    <property type="molecule type" value="Genomic_DNA"/>
</dbReference>
<evidence type="ECO:0000256" key="1">
    <source>
        <dbReference type="ARBA" id="ARBA00022679"/>
    </source>
</evidence>
<dbReference type="SUPFAM" id="SSF53756">
    <property type="entry name" value="UDP-Glycosyltransferase/glycogen phosphorylase"/>
    <property type="match status" value="1"/>
</dbReference>
<dbReference type="GO" id="GO:0009103">
    <property type="term" value="P:lipopolysaccharide biosynthetic process"/>
    <property type="evidence" value="ECO:0007669"/>
    <property type="project" value="TreeGrafter"/>
</dbReference>
<evidence type="ECO:0000313" key="6">
    <source>
        <dbReference type="Proteomes" id="UP000594771"/>
    </source>
</evidence>
<feature type="domain" description="Glycosyl transferase family 1" evidence="2">
    <location>
        <begin position="228"/>
        <end position="367"/>
    </location>
</feature>
<protein>
    <submittedName>
        <fullName evidence="5">Glycosyltransferase</fullName>
        <ecNumber evidence="4">2.4.-.-</ecNumber>
    </submittedName>
</protein>
<dbReference type="Proteomes" id="UP000594771">
    <property type="component" value="Chromosome"/>
</dbReference>
<dbReference type="OrthoDB" id="9806653at2"/>
<dbReference type="Pfam" id="PF00534">
    <property type="entry name" value="Glycos_transf_1"/>
    <property type="match status" value="1"/>
</dbReference>
<dbReference type="Pfam" id="PF13439">
    <property type="entry name" value="Glyco_transf_4"/>
    <property type="match status" value="1"/>
</dbReference>
<dbReference type="InterPro" id="IPR028098">
    <property type="entry name" value="Glyco_trans_4-like_N"/>
</dbReference>
<organism evidence="5 6">
    <name type="scientific">Aerococcus urinae</name>
    <dbReference type="NCBI Taxonomy" id="1376"/>
    <lineage>
        <taxon>Bacteria</taxon>
        <taxon>Bacillati</taxon>
        <taxon>Bacillota</taxon>
        <taxon>Bacilli</taxon>
        <taxon>Lactobacillales</taxon>
        <taxon>Aerococcaceae</taxon>
        <taxon>Aerococcus</taxon>
    </lineage>
</organism>
<sequence length="411" mass="46876">MKVLQINSVIDFGSTGRICRDLYDFLEANGHECVIAYGRGKSTPGYKTIKIGSKIDQAFHGVYSRLFDRHGFASRQATGQLIKEIEKFDPDIIHLHNIHGYYLNVEILFNYLSTKDTPIIWLLHDQWSISGHSAYFELTNNGEIPSELLNREDLKEYPKSIFVSNFEKNLKDKEKLFTSVQNMTIVTPSNWLGSIVKKSFLNKYPIVTIYNGVDIDVFTVDSKNNDYIRKQWNAEKKTVILGVAAIWDSRKGLKDFIKLNQMLSSADYQIVLVGIDEKTKNKLPKEIITIERTNSVEELKDIYNASDIFVNPTYFDNFPTVNIEALACGTPVITYDTGGSGESINGNTGTIVDQGNFDMLLNAIEKWGGKVPAVKKSCRRRVLEKFNKQKNYKQYLNLYNERLNLKGKVNC</sequence>
<dbReference type="EMBL" id="CP065662">
    <property type="protein sequence ID" value="QPS00703.1"/>
    <property type="molecule type" value="Genomic_DNA"/>
</dbReference>
<dbReference type="PANTHER" id="PTHR46401:SF2">
    <property type="entry name" value="GLYCOSYLTRANSFERASE WBBK-RELATED"/>
    <property type="match status" value="1"/>
</dbReference>
<dbReference type="EC" id="2.4.-.-" evidence="4"/>
<gene>
    <name evidence="5" type="ORF">I6G68_04665</name>
    <name evidence="4" type="ORF">ODY43_07005</name>
</gene>
<dbReference type="KEGG" id="aun:AWM73_05375"/>
<reference evidence="4" key="2">
    <citation type="submission" date="2022-09" db="EMBL/GenBank/DDBJ databases">
        <title>Aerococcus urinae taxonomy study.</title>
        <authorList>
            <person name="Christensen J."/>
            <person name="Senneby E."/>
        </authorList>
    </citation>
    <scope>NUCLEOTIDE SEQUENCE</scope>
    <source>
        <strain evidence="4">NLD-066-U95</strain>
    </source>
</reference>
<name>A0A0X8FEQ7_9LACT</name>
<dbReference type="RefSeq" id="WP_060778417.1">
    <property type="nucleotide sequence ID" value="NZ_CAJHLF010000005.1"/>
</dbReference>
<feature type="domain" description="Glycosyltransferase subfamily 4-like N-terminal" evidence="3">
    <location>
        <begin position="16"/>
        <end position="216"/>
    </location>
</feature>
<reference evidence="5 6" key="1">
    <citation type="submission" date="2020-12" db="EMBL/GenBank/DDBJ databases">
        <title>FDA dAtabase for Regulatory Grade micrObial Sequences (FDA-ARGOS): Supporting development and validation of Infectious Disease Dx tests.</title>
        <authorList>
            <person name="Sproer C."/>
            <person name="Gronow S."/>
            <person name="Severitt S."/>
            <person name="Schroder I."/>
            <person name="Tallon L."/>
            <person name="Sadzewicz L."/>
            <person name="Zhao X."/>
            <person name="Boylan J."/>
            <person name="Ott S."/>
            <person name="Bowen H."/>
            <person name="Vavikolanu K."/>
            <person name="Mehta A."/>
            <person name="Aluvathingal J."/>
            <person name="Nadendla S."/>
            <person name="Lowell S."/>
            <person name="Myers T."/>
            <person name="Yan Y."/>
            <person name="Sichtig H."/>
        </authorList>
    </citation>
    <scope>NUCLEOTIDE SEQUENCE [LARGE SCALE GENOMIC DNA]</scope>
    <source>
        <strain evidence="5 6">FDAARGOS_911</strain>
    </source>
</reference>
<evidence type="ECO:0000313" key="7">
    <source>
        <dbReference type="Proteomes" id="UP001069145"/>
    </source>
</evidence>
<dbReference type="AlphaFoldDB" id="A0A0X8FEQ7"/>
<dbReference type="Gene3D" id="3.40.50.2000">
    <property type="entry name" value="Glycogen Phosphorylase B"/>
    <property type="match status" value="2"/>
</dbReference>
<accession>A0A0X8FEQ7</accession>
<dbReference type="Proteomes" id="UP001069145">
    <property type="component" value="Unassembled WGS sequence"/>
</dbReference>
<proteinExistence type="predicted"/>
<evidence type="ECO:0000259" key="2">
    <source>
        <dbReference type="Pfam" id="PF00534"/>
    </source>
</evidence>